<dbReference type="InterPro" id="IPR005174">
    <property type="entry name" value="KIB1-4_b-propeller"/>
</dbReference>
<evidence type="ECO:0000259" key="1">
    <source>
        <dbReference type="Pfam" id="PF03478"/>
    </source>
</evidence>
<sequence length="442" mass="50459">MGLSILKITGTGTSLRSIFRSLNSYRIARTINTVNRSDEDRVSSNSSSSDDSIFSSSSPLLMLSPSNYITSYAFYSFAKNRVFTIPKSEKTRYGIEIVGSSHGWLACFNQRRYELFLSNPLSGRRVNLPPIHNLDISRSDFTRGVGINKIIMSCSDPESTKCRVMMLYRPSNRLAFCCPGISSSTEWTTIKSLYWDIVYCATHKLFFATSKNMDPDLELQAWDLRNPRSPSLVWSCGVDKLEDCSDSGEQSDPDQNYVSCFNHQIQNYLVVSQQGELFLVYRYFYRYMLPDGSCVPYEDGVELLNFRYPPKTVNYKVYKIVREGDGGKKVYMDGHLDDQVMFVGWLSNGMAMPAADADGFQPNTICFTDDTHNISKKARGNDNGIYDYKNKTFHPCYYPCDYESLRRKILPPPLWFIPTLHGNEKVNSNKKPKRGQTPKQQL</sequence>
<dbReference type="InterPro" id="IPR050942">
    <property type="entry name" value="F-box_BR-signaling"/>
</dbReference>
<comment type="caution">
    <text evidence="2">The sequence shown here is derived from an EMBL/GenBank/DDBJ whole genome shotgun (WGS) entry which is preliminary data.</text>
</comment>
<proteinExistence type="predicted"/>
<reference evidence="3" key="1">
    <citation type="journal article" date="2024" name="IScience">
        <title>Strigolactones Initiate the Formation of Haustorium-like Structures in Castilleja.</title>
        <authorList>
            <person name="Buerger M."/>
            <person name="Peterson D."/>
            <person name="Chory J."/>
        </authorList>
    </citation>
    <scope>NUCLEOTIDE SEQUENCE [LARGE SCALE GENOMIC DNA]</scope>
</reference>
<feature type="domain" description="KIB1-4 beta-propeller" evidence="1">
    <location>
        <begin position="74"/>
        <end position="387"/>
    </location>
</feature>
<gene>
    <name evidence="2" type="ORF">CASFOL_008727</name>
</gene>
<dbReference type="EMBL" id="JAVIJP010000009">
    <property type="protein sequence ID" value="KAL3647759.1"/>
    <property type="molecule type" value="Genomic_DNA"/>
</dbReference>
<dbReference type="PANTHER" id="PTHR44259">
    <property type="entry name" value="OS07G0183000 PROTEIN-RELATED"/>
    <property type="match status" value="1"/>
</dbReference>
<dbReference type="PANTHER" id="PTHR44259:SF37">
    <property type="entry name" value="DUF1618 DOMAIN-CONTAINING PROTEIN"/>
    <property type="match status" value="1"/>
</dbReference>
<dbReference type="Pfam" id="PF03478">
    <property type="entry name" value="Beta-prop_KIB1-4"/>
    <property type="match status" value="1"/>
</dbReference>
<name>A0ABD3E0T2_9LAMI</name>
<protein>
    <recommendedName>
        <fullName evidence="1">KIB1-4 beta-propeller domain-containing protein</fullName>
    </recommendedName>
</protein>
<evidence type="ECO:0000313" key="2">
    <source>
        <dbReference type="EMBL" id="KAL3647759.1"/>
    </source>
</evidence>
<keyword evidence="3" id="KW-1185">Reference proteome</keyword>
<accession>A0ABD3E0T2</accession>
<organism evidence="2 3">
    <name type="scientific">Castilleja foliolosa</name>
    <dbReference type="NCBI Taxonomy" id="1961234"/>
    <lineage>
        <taxon>Eukaryota</taxon>
        <taxon>Viridiplantae</taxon>
        <taxon>Streptophyta</taxon>
        <taxon>Embryophyta</taxon>
        <taxon>Tracheophyta</taxon>
        <taxon>Spermatophyta</taxon>
        <taxon>Magnoliopsida</taxon>
        <taxon>eudicotyledons</taxon>
        <taxon>Gunneridae</taxon>
        <taxon>Pentapetalae</taxon>
        <taxon>asterids</taxon>
        <taxon>lamiids</taxon>
        <taxon>Lamiales</taxon>
        <taxon>Orobanchaceae</taxon>
        <taxon>Pedicularideae</taxon>
        <taxon>Castillejinae</taxon>
        <taxon>Castilleja</taxon>
    </lineage>
</organism>
<dbReference type="AlphaFoldDB" id="A0ABD3E0T2"/>
<dbReference type="Proteomes" id="UP001632038">
    <property type="component" value="Unassembled WGS sequence"/>
</dbReference>
<evidence type="ECO:0000313" key="3">
    <source>
        <dbReference type="Proteomes" id="UP001632038"/>
    </source>
</evidence>